<proteinExistence type="predicted"/>
<feature type="domain" description="Reverse transcriptase Ty1/copia-type" evidence="1">
    <location>
        <begin position="2"/>
        <end position="75"/>
    </location>
</feature>
<organism evidence="2">
    <name type="scientific">Nicotiana tabacum</name>
    <name type="common">Common tobacco</name>
    <dbReference type="NCBI Taxonomy" id="4097"/>
    <lineage>
        <taxon>Eukaryota</taxon>
        <taxon>Viridiplantae</taxon>
        <taxon>Streptophyta</taxon>
        <taxon>Embryophyta</taxon>
        <taxon>Tracheophyta</taxon>
        <taxon>Spermatophyta</taxon>
        <taxon>Magnoliopsida</taxon>
        <taxon>eudicotyledons</taxon>
        <taxon>Gunneridae</taxon>
        <taxon>Pentapetalae</taxon>
        <taxon>asterids</taxon>
        <taxon>lamiids</taxon>
        <taxon>Solanales</taxon>
        <taxon>Solanaceae</taxon>
        <taxon>Nicotianoideae</taxon>
        <taxon>Nicotianeae</taxon>
        <taxon>Nicotiana</taxon>
    </lineage>
</organism>
<dbReference type="STRING" id="4097.A0A1S3XZF5"/>
<dbReference type="SUPFAM" id="SSF56672">
    <property type="entry name" value="DNA/RNA polymerases"/>
    <property type="match status" value="1"/>
</dbReference>
<dbReference type="PANTHER" id="PTHR11439:SF511">
    <property type="match status" value="1"/>
</dbReference>
<reference evidence="2" key="1">
    <citation type="submission" date="2025-08" db="UniProtKB">
        <authorList>
            <consortium name="RefSeq"/>
        </authorList>
    </citation>
    <scope>IDENTIFICATION</scope>
</reference>
<evidence type="ECO:0000313" key="2">
    <source>
        <dbReference type="RefSeq" id="XP_016445318.1"/>
    </source>
</evidence>
<dbReference type="KEGG" id="nta:107770512"/>
<dbReference type="PANTHER" id="PTHR11439">
    <property type="entry name" value="GAG-POL-RELATED RETROTRANSPOSON"/>
    <property type="match status" value="1"/>
</dbReference>
<dbReference type="PaxDb" id="4097-A0A1S3XZF5"/>
<evidence type="ECO:0000259" key="1">
    <source>
        <dbReference type="Pfam" id="PF07727"/>
    </source>
</evidence>
<dbReference type="OrthoDB" id="1242485at2759"/>
<dbReference type="AlphaFoldDB" id="A0A1S3XZF5"/>
<dbReference type="CDD" id="cd09272">
    <property type="entry name" value="RNase_HI_RT_Ty1"/>
    <property type="match status" value="1"/>
</dbReference>
<dbReference type="InterPro" id="IPR013103">
    <property type="entry name" value="RVT_2"/>
</dbReference>
<dbReference type="RefSeq" id="XP_016445318.1">
    <property type="nucleotide sequence ID" value="XM_016589832.1"/>
</dbReference>
<gene>
    <name evidence="2" type="primary">LOC107770512</name>
</gene>
<name>A0A1S3XZF5_TOBAC</name>
<accession>A0A1S3XZF5</accession>
<protein>
    <submittedName>
        <fullName evidence="2">Uncharacterized mitochondrial protein AtMg00810-like</fullName>
    </submittedName>
</protein>
<dbReference type="InterPro" id="IPR043502">
    <property type="entry name" value="DNA/RNA_pol_sf"/>
</dbReference>
<sequence length="218" mass="24641">MGFKQSQYDHSLYLKHTQQGAVLVLVYVDDMLITGDTLTLIQDIKNKLAQAFKMKDLGELKFFLGIEFARTTQEYDDHLAKTRTNTTVDPPTDQHAYQRLIGKLLYLTMSRPDISYGVQTLSQYLRQPKKSHMEVALRIVKYVKKEPGRGILLSSNKSEGITAYCDADCAACAHSRKSVTRYLIKLGDSIISWKSEKQTTISRSSSEAEYRSMAATVA</sequence>
<dbReference type="Pfam" id="PF07727">
    <property type="entry name" value="RVT_2"/>
    <property type="match status" value="1"/>
</dbReference>